<sequence length="539" mass="57597">MNCCACHRAGVVRSVKFSWYCCEPGVTVSTVIYGTWAATCMVVGAHGGGSMLRIGCGESPAGIGIGHPRSGRIPTGRRQAMPIRLRQLTAAQVRRLSSSETNPSTRPTRSMTRSPSRRLGWWGEMRVHRTRDVRSWIQAVALTLLLVGTLIPARGIPVVTVTAAVLAPVLIWAIITGLPVVHRAVVFAVILAALVAAPALLWPPTTDYGTTKVTGFFLFTVPTAVAVMLIRGRRDLTTWAKVWVVGGCLLAILALAGGVDPQGRATGGDGASNPIWLARAIGSPVVALLWLTYRRAVSRWLALVAAALLGAGLWATGSRGPVVALVIAALVVITLASPLARVGRAALVALAATVGLYFTVVSEWVPAASRLGAALYDPRGEIEASQRIELAQPTIDLIREHPFGVGFGNWPEHVTILLYRYPHNLFLEVFAEAGWIPGAVLVALLVWVVVRLWSSARVEPAAVLALALLAFETMCVSVSGDLNARTFFFVLALGYAVSYWPAATSTRGRTAELTPSWSAESPEVQSARYRRSPTESSAR</sequence>
<evidence type="ECO:0000256" key="1">
    <source>
        <dbReference type="ARBA" id="ARBA00004141"/>
    </source>
</evidence>
<evidence type="ECO:0000313" key="8">
    <source>
        <dbReference type="EMBL" id="PZG17799.1"/>
    </source>
</evidence>
<dbReference type="GO" id="GO:0016020">
    <property type="term" value="C:membrane"/>
    <property type="evidence" value="ECO:0007669"/>
    <property type="project" value="UniProtKB-SubCell"/>
</dbReference>
<feature type="transmembrane region" description="Helical" evidence="6">
    <location>
        <begin position="274"/>
        <end position="293"/>
    </location>
</feature>
<feature type="domain" description="O-antigen ligase-related" evidence="7">
    <location>
        <begin position="305"/>
        <end position="437"/>
    </location>
</feature>
<comment type="caution">
    <text evidence="8">The sequence shown here is derived from an EMBL/GenBank/DDBJ whole genome shotgun (WGS) entry which is preliminary data.</text>
</comment>
<dbReference type="AlphaFoldDB" id="A0A2W2EM25"/>
<feature type="transmembrane region" description="Helical" evidence="6">
    <location>
        <begin position="435"/>
        <end position="454"/>
    </location>
</feature>
<feature type="region of interest" description="Disordered" evidence="5">
    <location>
        <begin position="94"/>
        <end position="115"/>
    </location>
</feature>
<feature type="compositionally biased region" description="Low complexity" evidence="5">
    <location>
        <begin position="103"/>
        <end position="115"/>
    </location>
</feature>
<dbReference type="Pfam" id="PF04932">
    <property type="entry name" value="Wzy_C"/>
    <property type="match status" value="1"/>
</dbReference>
<gene>
    <name evidence="8" type="ORF">C1I95_14715</name>
</gene>
<feature type="transmembrane region" description="Helical" evidence="6">
    <location>
        <begin position="213"/>
        <end position="230"/>
    </location>
</feature>
<evidence type="ECO:0000259" key="7">
    <source>
        <dbReference type="Pfam" id="PF04932"/>
    </source>
</evidence>
<feature type="region of interest" description="Disordered" evidence="5">
    <location>
        <begin position="514"/>
        <end position="539"/>
    </location>
</feature>
<reference evidence="8 9" key="1">
    <citation type="submission" date="2018-01" db="EMBL/GenBank/DDBJ databases">
        <title>Draft genome sequence of Jishengella sp. NA12.</title>
        <authorList>
            <person name="Sahin N."/>
            <person name="Ay H."/>
            <person name="Saygin H."/>
        </authorList>
    </citation>
    <scope>NUCLEOTIDE SEQUENCE [LARGE SCALE GENOMIC DNA]</scope>
    <source>
        <strain evidence="8 9">NA12</strain>
    </source>
</reference>
<evidence type="ECO:0000256" key="3">
    <source>
        <dbReference type="ARBA" id="ARBA00022989"/>
    </source>
</evidence>
<name>A0A2W2EM25_9ACTN</name>
<feature type="transmembrane region" description="Helical" evidence="6">
    <location>
        <begin position="461"/>
        <end position="480"/>
    </location>
</feature>
<feature type="transmembrane region" description="Helical" evidence="6">
    <location>
        <begin position="322"/>
        <end position="340"/>
    </location>
</feature>
<dbReference type="InterPro" id="IPR007016">
    <property type="entry name" value="O-antigen_ligase-rel_domated"/>
</dbReference>
<feature type="transmembrane region" description="Helical" evidence="6">
    <location>
        <begin position="242"/>
        <end position="259"/>
    </location>
</feature>
<evidence type="ECO:0000256" key="6">
    <source>
        <dbReference type="SAM" id="Phobius"/>
    </source>
</evidence>
<keyword evidence="3 6" id="KW-1133">Transmembrane helix</keyword>
<proteinExistence type="predicted"/>
<keyword evidence="9" id="KW-1185">Reference proteome</keyword>
<comment type="subcellular location">
    <subcellularLocation>
        <location evidence="1">Membrane</location>
        <topology evidence="1">Multi-pass membrane protein</topology>
    </subcellularLocation>
</comment>
<evidence type="ECO:0000256" key="4">
    <source>
        <dbReference type="ARBA" id="ARBA00023136"/>
    </source>
</evidence>
<accession>A0A2W2EM25</accession>
<dbReference type="EMBL" id="POTY01000081">
    <property type="protein sequence ID" value="PZG17799.1"/>
    <property type="molecule type" value="Genomic_DNA"/>
</dbReference>
<dbReference type="InterPro" id="IPR051533">
    <property type="entry name" value="WaaL-like"/>
</dbReference>
<keyword evidence="2 6" id="KW-0812">Transmembrane</keyword>
<keyword evidence="4 6" id="KW-0472">Membrane</keyword>
<dbReference type="PANTHER" id="PTHR37422">
    <property type="entry name" value="TEICHURONIC ACID BIOSYNTHESIS PROTEIN TUAE"/>
    <property type="match status" value="1"/>
</dbReference>
<feature type="transmembrane region" description="Helical" evidence="6">
    <location>
        <begin position="135"/>
        <end position="153"/>
    </location>
</feature>
<feature type="transmembrane region" description="Helical" evidence="6">
    <location>
        <begin position="486"/>
        <end position="503"/>
    </location>
</feature>
<feature type="transmembrane region" description="Helical" evidence="6">
    <location>
        <begin position="300"/>
        <end position="316"/>
    </location>
</feature>
<feature type="transmembrane region" description="Helical" evidence="6">
    <location>
        <begin position="347"/>
        <end position="365"/>
    </location>
</feature>
<feature type="transmembrane region" description="Helical" evidence="6">
    <location>
        <begin position="159"/>
        <end position="178"/>
    </location>
</feature>
<feature type="transmembrane region" description="Helical" evidence="6">
    <location>
        <begin position="185"/>
        <end position="201"/>
    </location>
</feature>
<evidence type="ECO:0000256" key="5">
    <source>
        <dbReference type="SAM" id="MobiDB-lite"/>
    </source>
</evidence>
<protein>
    <recommendedName>
        <fullName evidence="7">O-antigen ligase-related domain-containing protein</fullName>
    </recommendedName>
</protein>
<evidence type="ECO:0000313" key="9">
    <source>
        <dbReference type="Proteomes" id="UP000248924"/>
    </source>
</evidence>
<organism evidence="8 9">
    <name type="scientific">Micromonospora craterilacus</name>
    <dbReference type="NCBI Taxonomy" id="1655439"/>
    <lineage>
        <taxon>Bacteria</taxon>
        <taxon>Bacillati</taxon>
        <taxon>Actinomycetota</taxon>
        <taxon>Actinomycetes</taxon>
        <taxon>Micromonosporales</taxon>
        <taxon>Micromonosporaceae</taxon>
        <taxon>Micromonospora</taxon>
    </lineage>
</organism>
<dbReference type="PANTHER" id="PTHR37422:SF13">
    <property type="entry name" value="LIPOPOLYSACCHARIDE BIOSYNTHESIS PROTEIN PA4999-RELATED"/>
    <property type="match status" value="1"/>
</dbReference>
<evidence type="ECO:0000256" key="2">
    <source>
        <dbReference type="ARBA" id="ARBA00022692"/>
    </source>
</evidence>
<dbReference type="Proteomes" id="UP000248924">
    <property type="component" value="Unassembled WGS sequence"/>
</dbReference>